<feature type="domain" description="Tetrapyrrole biosynthesis uroporphyrinogen III synthase" evidence="1">
    <location>
        <begin position="20"/>
        <end position="260"/>
    </location>
</feature>
<gene>
    <name evidence="2" type="ORF">ACFSUB_03600</name>
</gene>
<dbReference type="PANTHER" id="PTHR40082">
    <property type="entry name" value="BLR5956 PROTEIN"/>
    <property type="match status" value="1"/>
</dbReference>
<reference evidence="3" key="1">
    <citation type="journal article" date="2019" name="Int. J. Syst. Evol. Microbiol.">
        <title>The Global Catalogue of Microorganisms (GCM) 10K type strain sequencing project: providing services to taxonomists for standard genome sequencing and annotation.</title>
        <authorList>
            <consortium name="The Broad Institute Genomics Platform"/>
            <consortium name="The Broad Institute Genome Sequencing Center for Infectious Disease"/>
            <person name="Wu L."/>
            <person name="Ma J."/>
        </authorList>
    </citation>
    <scope>NUCLEOTIDE SEQUENCE [LARGE SCALE GENOMIC DNA]</scope>
    <source>
        <strain evidence="3">KCTC 33792</strain>
    </source>
</reference>
<proteinExistence type="predicted"/>
<dbReference type="InterPro" id="IPR003754">
    <property type="entry name" value="4pyrrol_synth_uPrphyn_synth"/>
</dbReference>
<evidence type="ECO:0000259" key="1">
    <source>
        <dbReference type="Pfam" id="PF02602"/>
    </source>
</evidence>
<organism evidence="2 3">
    <name type="scientific">Salibacterium lacus</name>
    <dbReference type="NCBI Taxonomy" id="1898109"/>
    <lineage>
        <taxon>Bacteria</taxon>
        <taxon>Bacillati</taxon>
        <taxon>Bacillota</taxon>
        <taxon>Bacilli</taxon>
        <taxon>Bacillales</taxon>
        <taxon>Bacillaceae</taxon>
    </lineage>
</organism>
<comment type="caution">
    <text evidence="2">The sequence shown here is derived from an EMBL/GenBank/DDBJ whole genome shotgun (WGS) entry which is preliminary data.</text>
</comment>
<protein>
    <submittedName>
        <fullName evidence="2">Uroporphyrinogen-III synthase</fullName>
        <ecNumber evidence="2">4.2.1.75</ecNumber>
    </submittedName>
</protein>
<keyword evidence="3" id="KW-1185">Reference proteome</keyword>
<accession>A0ABW5SZ15</accession>
<evidence type="ECO:0000313" key="3">
    <source>
        <dbReference type="Proteomes" id="UP001597520"/>
    </source>
</evidence>
<name>A0ABW5SZ15_9BACI</name>
<dbReference type="Proteomes" id="UP001597520">
    <property type="component" value="Unassembled WGS sequence"/>
</dbReference>
<keyword evidence="2" id="KW-0456">Lyase</keyword>
<dbReference type="EMBL" id="JBHUML010000002">
    <property type="protein sequence ID" value="MFD2704539.1"/>
    <property type="molecule type" value="Genomic_DNA"/>
</dbReference>
<dbReference type="InterPro" id="IPR039793">
    <property type="entry name" value="UROS/Hem4"/>
</dbReference>
<dbReference type="CDD" id="cd06578">
    <property type="entry name" value="HemD"/>
    <property type="match status" value="1"/>
</dbReference>
<dbReference type="Gene3D" id="3.40.50.10090">
    <property type="match status" value="2"/>
</dbReference>
<dbReference type="InterPro" id="IPR036108">
    <property type="entry name" value="4pyrrol_syn_uPrphyn_synt_sf"/>
</dbReference>
<dbReference type="GO" id="GO:0004852">
    <property type="term" value="F:uroporphyrinogen-III synthase activity"/>
    <property type="evidence" value="ECO:0007669"/>
    <property type="project" value="UniProtKB-EC"/>
</dbReference>
<dbReference type="NCBIfam" id="NF004584">
    <property type="entry name" value="PRK05928.2-1"/>
    <property type="match status" value="1"/>
</dbReference>
<dbReference type="Pfam" id="PF02602">
    <property type="entry name" value="HEM4"/>
    <property type="match status" value="1"/>
</dbReference>
<dbReference type="PANTHER" id="PTHR40082:SF1">
    <property type="entry name" value="BLR5956 PROTEIN"/>
    <property type="match status" value="1"/>
</dbReference>
<dbReference type="SUPFAM" id="SSF69618">
    <property type="entry name" value="HemD-like"/>
    <property type="match status" value="1"/>
</dbReference>
<evidence type="ECO:0000313" key="2">
    <source>
        <dbReference type="EMBL" id="MFD2704539.1"/>
    </source>
</evidence>
<sequence length="268" mass="29354">MAEKLRDKKIMLAASRKTEEMTALIEKQGGEAVVCPLQGTTFPAEDEVRPVLQNVMEKKPDWFIFTTGMGTNSLFEFAEKAGEREAFATSVKRAYVAARGYKTASALKQIQLVPDVRDDDGTIDGLIRALEPMDFHGKTAAVQLHGIASPKLNAFLYNKGAAEIVEVYPYKYAAPEEAVLETALTSILAGSYDAVCFTTQMQVHSLFCYAKQHHKETELAGMLRNTTAAAAVGKVTAEALREEGVTRIVAPENERMGAMIMELGSFYS</sequence>
<dbReference type="EC" id="4.2.1.75" evidence="2"/>
<dbReference type="RefSeq" id="WP_380711813.1">
    <property type="nucleotide sequence ID" value="NZ_JBHUML010000002.1"/>
</dbReference>